<dbReference type="EMBL" id="CACSII010000016">
    <property type="protein sequence ID" value="CAA0111136.1"/>
    <property type="molecule type" value="Genomic_DNA"/>
</dbReference>
<dbReference type="PANTHER" id="PTHR38480">
    <property type="entry name" value="SLR0254 PROTEIN"/>
    <property type="match status" value="1"/>
</dbReference>
<organism evidence="8 9">
    <name type="scientific">BD1-7 clade bacterium</name>
    <dbReference type="NCBI Taxonomy" id="2029982"/>
    <lineage>
        <taxon>Bacteria</taxon>
        <taxon>Pseudomonadati</taxon>
        <taxon>Pseudomonadota</taxon>
        <taxon>Gammaproteobacteria</taxon>
        <taxon>Cellvibrionales</taxon>
        <taxon>Spongiibacteraceae</taxon>
        <taxon>BD1-7 clade</taxon>
    </lineage>
</organism>
<keyword evidence="2 6" id="KW-0812">Transmembrane</keyword>
<keyword evidence="4 6" id="KW-0472">Membrane</keyword>
<evidence type="ECO:0000313" key="8">
    <source>
        <dbReference type="EMBL" id="CAA0111136.1"/>
    </source>
</evidence>
<evidence type="ECO:0000256" key="6">
    <source>
        <dbReference type="SAM" id="Phobius"/>
    </source>
</evidence>
<accession>A0A5S9Q5F0</accession>
<dbReference type="InterPro" id="IPR010432">
    <property type="entry name" value="RDD"/>
</dbReference>
<evidence type="ECO:0000313" key="9">
    <source>
        <dbReference type="Proteomes" id="UP000434580"/>
    </source>
</evidence>
<dbReference type="PANTHER" id="PTHR38480:SF1">
    <property type="entry name" value="SLR0254 PROTEIN"/>
    <property type="match status" value="1"/>
</dbReference>
<gene>
    <name evidence="8" type="ORF">DPBNPPHM_01455</name>
</gene>
<dbReference type="AlphaFoldDB" id="A0A5S9Q5F0"/>
<feature type="compositionally biased region" description="Basic and acidic residues" evidence="5">
    <location>
        <begin position="240"/>
        <end position="252"/>
    </location>
</feature>
<evidence type="ECO:0000256" key="1">
    <source>
        <dbReference type="ARBA" id="ARBA00004141"/>
    </source>
</evidence>
<dbReference type="Pfam" id="PF06271">
    <property type="entry name" value="RDD"/>
    <property type="match status" value="1"/>
</dbReference>
<comment type="subcellular location">
    <subcellularLocation>
        <location evidence="1">Membrane</location>
        <topology evidence="1">Multi-pass membrane protein</topology>
    </subcellularLocation>
</comment>
<evidence type="ECO:0000256" key="3">
    <source>
        <dbReference type="ARBA" id="ARBA00022989"/>
    </source>
</evidence>
<keyword evidence="3 6" id="KW-1133">Transmembrane helix</keyword>
<feature type="region of interest" description="Disordered" evidence="5">
    <location>
        <begin position="232"/>
        <end position="269"/>
    </location>
</feature>
<name>A0A5S9Q5F0_9GAMM</name>
<feature type="domain" description="RDD" evidence="7">
    <location>
        <begin position="24"/>
        <end position="147"/>
    </location>
</feature>
<sequence length="269" mass="29687">MQHYFDNTLSVEIPEGIDIQTELAGPVVRGLALVLDLFHRGWIFIVISLIMEFSLGDASGGFLLIAWFMLEWFYPVFFEITRGGQTPGKKSFNLVVVNDDLTPVRFEASVIRNLLRAVDFLPVAYVIGLVSMVCSKDFKRLGDFAAGTLVVYKPKPEDIRGVSKGESYPLPHPVDHAQQQALVAFLLRNRDLSPSRVEELAAILSPLHQAQGEKAVKRVLGYGRSLIGEPVSQIKASKTPHSEVDISADKETGQSTLVDGDTEAPERLP</sequence>
<protein>
    <recommendedName>
        <fullName evidence="7">RDD domain-containing protein</fullName>
    </recommendedName>
</protein>
<evidence type="ECO:0000256" key="5">
    <source>
        <dbReference type="SAM" id="MobiDB-lite"/>
    </source>
</evidence>
<dbReference type="Proteomes" id="UP000434580">
    <property type="component" value="Unassembled WGS sequence"/>
</dbReference>
<evidence type="ECO:0000256" key="2">
    <source>
        <dbReference type="ARBA" id="ARBA00022692"/>
    </source>
</evidence>
<reference evidence="8 9" key="1">
    <citation type="submission" date="2019-11" db="EMBL/GenBank/DDBJ databases">
        <authorList>
            <person name="Holert J."/>
        </authorList>
    </citation>
    <scope>NUCLEOTIDE SEQUENCE [LARGE SCALE GENOMIC DNA]</scope>
    <source>
        <strain evidence="8">BC5_2</strain>
    </source>
</reference>
<evidence type="ECO:0000259" key="7">
    <source>
        <dbReference type="Pfam" id="PF06271"/>
    </source>
</evidence>
<evidence type="ECO:0000256" key="4">
    <source>
        <dbReference type="ARBA" id="ARBA00023136"/>
    </source>
</evidence>
<dbReference type="GO" id="GO:0016020">
    <property type="term" value="C:membrane"/>
    <property type="evidence" value="ECO:0007669"/>
    <property type="project" value="UniProtKB-SubCell"/>
</dbReference>
<feature type="transmembrane region" description="Helical" evidence="6">
    <location>
        <begin position="42"/>
        <end position="70"/>
    </location>
</feature>
<proteinExistence type="predicted"/>
<dbReference type="OrthoDB" id="9787732at2"/>